<dbReference type="EMBL" id="UINC01225531">
    <property type="protein sequence ID" value="SVE55645.1"/>
    <property type="molecule type" value="Genomic_DNA"/>
</dbReference>
<dbReference type="InterPro" id="IPR027304">
    <property type="entry name" value="Trigger_fact/SurA_dom_sf"/>
</dbReference>
<sequence length="212" mass="24574">VLGAARHLRQVYQRAFCVLIFLVLTTGSAKQDIIDKVVATVDRQIIMLSDVRAVTELGVLVMGSNEGSETQVISRLVNRVLILVEVDRFLVSEPLQPEIQRRIDELKEHHSTGKSFETAWKSVGMTEERLYRLIRNDLRIDSYLRQRFTSTAEPTNAELLQYHKENQVLYVHNGSRLPFNDARELVRDDLLEERRQVIIQNWIARLHESVEI</sequence>
<dbReference type="Gene3D" id="1.10.4030.10">
    <property type="entry name" value="Porin chaperone SurA, peptide-binding domain"/>
    <property type="match status" value="1"/>
</dbReference>
<accession>A0A383EH70</accession>
<evidence type="ECO:0000313" key="1">
    <source>
        <dbReference type="EMBL" id="SVE55645.1"/>
    </source>
</evidence>
<dbReference type="AlphaFoldDB" id="A0A383EH70"/>
<dbReference type="SUPFAM" id="SSF109998">
    <property type="entry name" value="Triger factor/SurA peptide-binding domain-like"/>
    <property type="match status" value="1"/>
</dbReference>
<evidence type="ECO:0008006" key="2">
    <source>
        <dbReference type="Google" id="ProtNLM"/>
    </source>
</evidence>
<organism evidence="1">
    <name type="scientific">marine metagenome</name>
    <dbReference type="NCBI Taxonomy" id="408172"/>
    <lineage>
        <taxon>unclassified sequences</taxon>
        <taxon>metagenomes</taxon>
        <taxon>ecological metagenomes</taxon>
    </lineage>
</organism>
<proteinExistence type="predicted"/>
<name>A0A383EH70_9ZZZZ</name>
<protein>
    <recommendedName>
        <fullName evidence="2">SurA N-terminal domain-containing protein</fullName>
    </recommendedName>
</protein>
<feature type="non-terminal residue" evidence="1">
    <location>
        <position position="1"/>
    </location>
</feature>
<gene>
    <name evidence="1" type="ORF">METZ01_LOCUS508499</name>
</gene>
<feature type="non-terminal residue" evidence="1">
    <location>
        <position position="212"/>
    </location>
</feature>
<reference evidence="1" key="1">
    <citation type="submission" date="2018-05" db="EMBL/GenBank/DDBJ databases">
        <authorList>
            <person name="Lanie J.A."/>
            <person name="Ng W.-L."/>
            <person name="Kazmierczak K.M."/>
            <person name="Andrzejewski T.M."/>
            <person name="Davidsen T.M."/>
            <person name="Wayne K.J."/>
            <person name="Tettelin H."/>
            <person name="Glass J.I."/>
            <person name="Rusch D."/>
            <person name="Podicherti R."/>
            <person name="Tsui H.-C.T."/>
            <person name="Winkler M.E."/>
        </authorList>
    </citation>
    <scope>NUCLEOTIDE SEQUENCE</scope>
</reference>